<protein>
    <recommendedName>
        <fullName evidence="6">Beta-xylosidase C-terminal Concanavalin A-like domain-containing protein</fullName>
    </recommendedName>
</protein>
<dbReference type="OrthoDB" id="408373at2759"/>
<dbReference type="SUPFAM" id="SSF49899">
    <property type="entry name" value="Concanavalin A-like lectins/glucanases"/>
    <property type="match status" value="1"/>
</dbReference>
<feature type="domain" description="Beta-xylosidase C-terminal Concanavalin A-like" evidence="6">
    <location>
        <begin position="357"/>
        <end position="553"/>
    </location>
</feature>
<dbReference type="CDD" id="cd18833">
    <property type="entry name" value="GH43_PcXyl-like"/>
    <property type="match status" value="1"/>
</dbReference>
<dbReference type="Proteomes" id="UP000309340">
    <property type="component" value="Unassembled WGS sequence"/>
</dbReference>
<dbReference type="Gene3D" id="2.60.120.200">
    <property type="match status" value="1"/>
</dbReference>
<dbReference type="GO" id="GO:0004553">
    <property type="term" value="F:hydrolase activity, hydrolyzing O-glycosyl compounds"/>
    <property type="evidence" value="ECO:0007669"/>
    <property type="project" value="InterPro"/>
</dbReference>
<evidence type="ECO:0000259" key="6">
    <source>
        <dbReference type="Pfam" id="PF17851"/>
    </source>
</evidence>
<reference evidence="7 8" key="1">
    <citation type="submission" date="2017-03" db="EMBL/GenBank/DDBJ databases">
        <title>Genomes of endolithic fungi from Antarctica.</title>
        <authorList>
            <person name="Coleine C."/>
            <person name="Masonjones S."/>
            <person name="Stajich J.E."/>
        </authorList>
    </citation>
    <scope>NUCLEOTIDE SEQUENCE [LARGE SCALE GENOMIC DNA]</scope>
    <source>
        <strain evidence="7 8">CCFEE 5184</strain>
    </source>
</reference>
<feature type="signal peptide" evidence="5">
    <location>
        <begin position="1"/>
        <end position="18"/>
    </location>
</feature>
<dbReference type="Pfam" id="PF04616">
    <property type="entry name" value="Glyco_hydro_43"/>
    <property type="match status" value="1"/>
</dbReference>
<dbReference type="Pfam" id="PF17851">
    <property type="entry name" value="GH43_C2"/>
    <property type="match status" value="1"/>
</dbReference>
<keyword evidence="2 4" id="KW-0378">Hydrolase</keyword>
<dbReference type="EMBL" id="NAJQ01000970">
    <property type="protein sequence ID" value="TKA63236.1"/>
    <property type="molecule type" value="Genomic_DNA"/>
</dbReference>
<dbReference type="PANTHER" id="PTHR42812:SF17">
    <property type="entry name" value="BETA-XYLOSIDASE C-TERMINAL CONCANAVALIN A-LIKE DOMAIN-CONTAINING PROTEIN-RELATED"/>
    <property type="match status" value="1"/>
</dbReference>
<evidence type="ECO:0000256" key="4">
    <source>
        <dbReference type="RuleBase" id="RU361187"/>
    </source>
</evidence>
<sequence>MRVNTTLTVAGLAGLSLAAPPGYQSKNSTYYNPIIPGFHPDPSCIFLKEWDNTFFCASSSFLAFPAMPIHASKDLVNWKLVSHVQNRPEQFPGAGNITNSGGGWYAPTLRYHNSTFYVINADVDAPTEGTGFFTTKNPYDDNAWSNLTLVDVGGYDPDIFFDSDGTVYSQAAITVLSNPFTTEIQQFTIDLPSGNTTPRHFLSNGTGVQPPEGPHIYHKDGYYWLLLAQGGTALDHQVTISRSLHPTGPWELDPANPILTAINTTSLFQTVGHADLFQDAAGNWWGVALSTRSGPAYINWPMNRETVLYPVSWPKGQWPVADPVRGKMSGPLPPKNLNVPGVGTFVKDPDYYTFPAGSTLPRHFNYWRFPHLEKYAISPPGHANRLRLSPSNANLTAFASFDPLAGQTFVGRRQTDTLFTYTINMEFSPSRAGEEAGVTVFLSQDRHADIGVVYTDGAPHLRFRAEGPDAPATIVKPMPAAWCEKGVSFEIKAFNFTHYSLSAGPKGGALDTFALVNNSILSTSFTGAFVGPYATTNGRGESGTPAYFGNWVYQGQGQAIDDGQYYPSNGQKGGGLYSRDA</sequence>
<comment type="similarity">
    <text evidence="1 4">Belongs to the glycosyl hydrolase 43 family.</text>
</comment>
<keyword evidence="3 4" id="KW-0326">Glycosidase</keyword>
<feature type="chain" id="PRO_5020602595" description="Beta-xylosidase C-terminal Concanavalin A-like domain-containing protein" evidence="5">
    <location>
        <begin position="19"/>
        <end position="581"/>
    </location>
</feature>
<evidence type="ECO:0000256" key="2">
    <source>
        <dbReference type="ARBA" id="ARBA00022801"/>
    </source>
</evidence>
<dbReference type="InterPro" id="IPR023296">
    <property type="entry name" value="Glyco_hydro_beta-prop_sf"/>
</dbReference>
<evidence type="ECO:0000256" key="1">
    <source>
        <dbReference type="ARBA" id="ARBA00009865"/>
    </source>
</evidence>
<dbReference type="AlphaFoldDB" id="A0A4U0WLM4"/>
<accession>A0A4U0WLM4</accession>
<dbReference type="InterPro" id="IPR006710">
    <property type="entry name" value="Glyco_hydro_43"/>
</dbReference>
<dbReference type="InterPro" id="IPR041542">
    <property type="entry name" value="GH43_C2"/>
</dbReference>
<organism evidence="7 8">
    <name type="scientific">Friedmanniomyces simplex</name>
    <dbReference type="NCBI Taxonomy" id="329884"/>
    <lineage>
        <taxon>Eukaryota</taxon>
        <taxon>Fungi</taxon>
        <taxon>Dikarya</taxon>
        <taxon>Ascomycota</taxon>
        <taxon>Pezizomycotina</taxon>
        <taxon>Dothideomycetes</taxon>
        <taxon>Dothideomycetidae</taxon>
        <taxon>Mycosphaerellales</taxon>
        <taxon>Teratosphaeriaceae</taxon>
        <taxon>Friedmanniomyces</taxon>
    </lineage>
</organism>
<dbReference type="GO" id="GO:0005975">
    <property type="term" value="P:carbohydrate metabolic process"/>
    <property type="evidence" value="ECO:0007669"/>
    <property type="project" value="InterPro"/>
</dbReference>
<dbReference type="SUPFAM" id="SSF75005">
    <property type="entry name" value="Arabinanase/levansucrase/invertase"/>
    <property type="match status" value="1"/>
</dbReference>
<evidence type="ECO:0000256" key="5">
    <source>
        <dbReference type="SAM" id="SignalP"/>
    </source>
</evidence>
<evidence type="ECO:0000313" key="7">
    <source>
        <dbReference type="EMBL" id="TKA63236.1"/>
    </source>
</evidence>
<dbReference type="STRING" id="329884.A0A4U0WLM4"/>
<dbReference type="PANTHER" id="PTHR42812">
    <property type="entry name" value="BETA-XYLOSIDASE"/>
    <property type="match status" value="1"/>
</dbReference>
<dbReference type="InterPro" id="IPR051795">
    <property type="entry name" value="Glycosyl_Hydrlase_43"/>
</dbReference>
<dbReference type="Gene3D" id="2.115.10.20">
    <property type="entry name" value="Glycosyl hydrolase domain, family 43"/>
    <property type="match status" value="1"/>
</dbReference>
<comment type="caution">
    <text evidence="7">The sequence shown here is derived from an EMBL/GenBank/DDBJ whole genome shotgun (WGS) entry which is preliminary data.</text>
</comment>
<name>A0A4U0WLM4_9PEZI</name>
<proteinExistence type="inferred from homology"/>
<gene>
    <name evidence="7" type="ORF">B0A55_11391</name>
</gene>
<dbReference type="InterPro" id="IPR013320">
    <property type="entry name" value="ConA-like_dom_sf"/>
</dbReference>
<keyword evidence="8" id="KW-1185">Reference proteome</keyword>
<evidence type="ECO:0000313" key="8">
    <source>
        <dbReference type="Proteomes" id="UP000309340"/>
    </source>
</evidence>
<keyword evidence="5" id="KW-0732">Signal</keyword>
<evidence type="ECO:0000256" key="3">
    <source>
        <dbReference type="ARBA" id="ARBA00023295"/>
    </source>
</evidence>